<proteinExistence type="predicted"/>
<keyword evidence="3" id="KW-1185">Reference proteome</keyword>
<accession>A0ABP8Z6B1</accession>
<evidence type="ECO:0000313" key="3">
    <source>
        <dbReference type="Proteomes" id="UP001499882"/>
    </source>
</evidence>
<dbReference type="Gene3D" id="3.10.290.30">
    <property type="entry name" value="MM3350-like"/>
    <property type="match status" value="1"/>
</dbReference>
<dbReference type="Pfam" id="PF07929">
    <property type="entry name" value="PRiA4_ORF3"/>
    <property type="match status" value="1"/>
</dbReference>
<protein>
    <recommendedName>
        <fullName evidence="1">Plasmid pRiA4b Orf3-like domain-containing protein</fullName>
    </recommendedName>
</protein>
<dbReference type="PANTHER" id="PTHR41878">
    <property type="entry name" value="LEXA REPRESSOR-RELATED"/>
    <property type="match status" value="1"/>
</dbReference>
<dbReference type="InterPro" id="IPR012912">
    <property type="entry name" value="Plasmid_pRiA4b_Orf3-like"/>
</dbReference>
<gene>
    <name evidence="2" type="ORF">GCM10023350_35870</name>
</gene>
<evidence type="ECO:0000313" key="2">
    <source>
        <dbReference type="EMBL" id="GAA4747797.1"/>
    </source>
</evidence>
<organism evidence="2 3">
    <name type="scientific">Nocardioides endophyticus</name>
    <dbReference type="NCBI Taxonomy" id="1353775"/>
    <lineage>
        <taxon>Bacteria</taxon>
        <taxon>Bacillati</taxon>
        <taxon>Actinomycetota</taxon>
        <taxon>Actinomycetes</taxon>
        <taxon>Propionibacteriales</taxon>
        <taxon>Nocardioidaceae</taxon>
        <taxon>Nocardioides</taxon>
    </lineage>
</organism>
<dbReference type="SUPFAM" id="SSF159941">
    <property type="entry name" value="MM3350-like"/>
    <property type="match status" value="1"/>
</dbReference>
<dbReference type="Proteomes" id="UP001499882">
    <property type="component" value="Unassembled WGS sequence"/>
</dbReference>
<comment type="caution">
    <text evidence="2">The sequence shown here is derived from an EMBL/GenBank/DDBJ whole genome shotgun (WGS) entry which is preliminary data.</text>
</comment>
<sequence>MNVLVAEPTDVQHLVKQLMAGASPEENKALLDALMSGQVSSILEKLKREEAPMLRPVPTEVRGFRARLDLHGAKPPVWRRLELPGDLPLPRLHDVIQAAMGWYDSHLHRFRTGHDHRSPYFVTHFDLEEGDDGTLEDDVRLDQLLAEKGDELWYEYDFGDGWDHKLVVEEVLDASPPTVRCTGGRMACPPEDCGGIGGYEELAAWVRSGHDDAQLPGVFDNAAHAHDWLPIDWHPDQFDVEETNAALTSAAAQPVAVTGELAELAEQLEQRGNRLLRQVLGRPLSHGPTDVTEAEATRLTETYRIFLDIIGDGVTLTDAGYLPPAVVEQVAERTGIADWWIGKANREDLTFPVAGIRTTARALGLVSVRKSRLSPTAAAIRCGPDPQALWHHIVDRLPLGTKDAERQAAWMALAVTGSGVPAQEWRGEISELLFALGWHSGRDRFSPPPANSATLGVLEQLAGAARSRWGETKGVDLAVAATARAAIRRT</sequence>
<dbReference type="PANTHER" id="PTHR41878:SF1">
    <property type="entry name" value="TNPR PROTEIN"/>
    <property type="match status" value="1"/>
</dbReference>
<feature type="domain" description="Plasmid pRiA4b Orf3-like" evidence="1">
    <location>
        <begin position="64"/>
        <end position="242"/>
    </location>
</feature>
<dbReference type="InterPro" id="IPR024047">
    <property type="entry name" value="MM3350-like_sf"/>
</dbReference>
<dbReference type="EMBL" id="BAABKN010000023">
    <property type="protein sequence ID" value="GAA4747797.1"/>
    <property type="molecule type" value="Genomic_DNA"/>
</dbReference>
<name>A0ABP8Z6B1_9ACTN</name>
<evidence type="ECO:0000259" key="1">
    <source>
        <dbReference type="Pfam" id="PF07929"/>
    </source>
</evidence>
<reference evidence="3" key="1">
    <citation type="journal article" date="2019" name="Int. J. Syst. Evol. Microbiol.">
        <title>The Global Catalogue of Microorganisms (GCM) 10K type strain sequencing project: providing services to taxonomists for standard genome sequencing and annotation.</title>
        <authorList>
            <consortium name="The Broad Institute Genomics Platform"/>
            <consortium name="The Broad Institute Genome Sequencing Center for Infectious Disease"/>
            <person name="Wu L."/>
            <person name="Ma J."/>
        </authorList>
    </citation>
    <scope>NUCLEOTIDE SEQUENCE [LARGE SCALE GENOMIC DNA]</scope>
    <source>
        <strain evidence="3">JCM 18532</strain>
    </source>
</reference>